<dbReference type="Pfam" id="PF13529">
    <property type="entry name" value="Peptidase_C39_2"/>
    <property type="match status" value="1"/>
</dbReference>
<proteinExistence type="predicted"/>
<feature type="domain" description="Peptidase C39-like" evidence="1">
    <location>
        <begin position="230"/>
        <end position="373"/>
    </location>
</feature>
<keyword evidence="3" id="KW-1185">Reference proteome</keyword>
<dbReference type="CDD" id="cd02549">
    <property type="entry name" value="Peptidase_C39A"/>
    <property type="match status" value="1"/>
</dbReference>
<accession>A0A8J3N4S0</accession>
<dbReference type="InterPro" id="IPR039563">
    <property type="entry name" value="Peptidase_C39_single_dom"/>
</dbReference>
<gene>
    <name evidence="2" type="ORF">KSF_083820</name>
</gene>
<evidence type="ECO:0000313" key="3">
    <source>
        <dbReference type="Proteomes" id="UP000597444"/>
    </source>
</evidence>
<protein>
    <submittedName>
        <fullName evidence="2">Peptidase C39</fullName>
    </submittedName>
</protein>
<dbReference type="InterPro" id="IPR039564">
    <property type="entry name" value="Peptidase_C39-like"/>
</dbReference>
<dbReference type="Proteomes" id="UP000597444">
    <property type="component" value="Unassembled WGS sequence"/>
</dbReference>
<dbReference type="Gene3D" id="3.90.70.10">
    <property type="entry name" value="Cysteine proteinases"/>
    <property type="match status" value="1"/>
</dbReference>
<sequence length="420" mass="45034">MVNAATTPAQFNAFWQQDSVAAFSHWTLNGVTLNTSTSNLQLMPSKTALTCSANDIDGGKASYNASADLCAGHDPLAAGSYNELSYYNGGSFYFGTATSPIVTPAHPINSIIASWKAATPAGTWLEIHLRTQQSGTWTHWYKLPIWASTFDPVHRHSIDGQSDAGGSINTDTYTTGAQNATAYQVAVTLFTTTPSVSPTIRRIAAIASYNNAQNVQKVAPDKSVWGKNLAVPQRSQMLPEYQGQGYGGGGEVWCSPTSTSMVMAYWSNVLKQPVLTQTVPHAARGTYDFTYQGTGNWPFNTAYAGSYGLHAFVTRMYSLSQIEQWVKVGVPLVISIAYGSGQLPGSPIPSSTGHLLVVRGFAANGDVIANDPAAASDAQVQITYPRATFESLWQRASNGAVYVIYPEGWQTPTTNALGSW</sequence>
<evidence type="ECO:0000313" key="2">
    <source>
        <dbReference type="EMBL" id="GHO98334.1"/>
    </source>
</evidence>
<dbReference type="AlphaFoldDB" id="A0A8J3N4S0"/>
<reference evidence="2" key="1">
    <citation type="submission" date="2020-10" db="EMBL/GenBank/DDBJ databases">
        <title>Taxonomic study of unclassified bacteria belonging to the class Ktedonobacteria.</title>
        <authorList>
            <person name="Yabe S."/>
            <person name="Wang C.M."/>
            <person name="Zheng Y."/>
            <person name="Sakai Y."/>
            <person name="Cavaletti L."/>
            <person name="Monciardini P."/>
            <person name="Donadio S."/>
        </authorList>
    </citation>
    <scope>NUCLEOTIDE SEQUENCE</scope>
    <source>
        <strain evidence="2">ID150040</strain>
    </source>
</reference>
<organism evidence="2 3">
    <name type="scientific">Reticulibacter mediterranei</name>
    <dbReference type="NCBI Taxonomy" id="2778369"/>
    <lineage>
        <taxon>Bacteria</taxon>
        <taxon>Bacillati</taxon>
        <taxon>Chloroflexota</taxon>
        <taxon>Ktedonobacteria</taxon>
        <taxon>Ktedonobacterales</taxon>
        <taxon>Reticulibacteraceae</taxon>
        <taxon>Reticulibacter</taxon>
    </lineage>
</organism>
<comment type="caution">
    <text evidence="2">The sequence shown here is derived from an EMBL/GenBank/DDBJ whole genome shotgun (WGS) entry which is preliminary data.</text>
</comment>
<evidence type="ECO:0000259" key="1">
    <source>
        <dbReference type="Pfam" id="PF13529"/>
    </source>
</evidence>
<name>A0A8J3N4S0_9CHLR</name>
<dbReference type="EMBL" id="BNJK01000002">
    <property type="protein sequence ID" value="GHO98334.1"/>
    <property type="molecule type" value="Genomic_DNA"/>
</dbReference>